<dbReference type="GO" id="GO:0031981">
    <property type="term" value="C:nuclear lumen"/>
    <property type="evidence" value="ECO:0007669"/>
    <property type="project" value="UniProtKB-ARBA"/>
</dbReference>
<dbReference type="InterPro" id="IPR032450">
    <property type="entry name" value="SMARCC_N"/>
</dbReference>
<dbReference type="Gene3D" id="1.10.10.10">
    <property type="entry name" value="Winged helix-like DNA-binding domain superfamily/Winged helix DNA-binding domain"/>
    <property type="match status" value="1"/>
</dbReference>
<dbReference type="Pfam" id="PF16496">
    <property type="entry name" value="SWIRM-assoc_2"/>
    <property type="match status" value="1"/>
</dbReference>
<dbReference type="Proteomes" id="UP000261560">
    <property type="component" value="Unplaced"/>
</dbReference>
<dbReference type="InterPro" id="IPR009057">
    <property type="entry name" value="Homeodomain-like_sf"/>
</dbReference>
<dbReference type="STRING" id="30732.ENSOMEP00000007735"/>
<accession>A0A3B3BQI4</accession>
<feature type="compositionally biased region" description="Polar residues" evidence="2">
    <location>
        <begin position="398"/>
        <end position="408"/>
    </location>
</feature>
<dbReference type="SUPFAM" id="SSF46689">
    <property type="entry name" value="Homeodomain-like"/>
    <property type="match status" value="1"/>
</dbReference>
<dbReference type="AlphaFoldDB" id="A0A3B3BQI4"/>
<evidence type="ECO:0000313" key="5">
    <source>
        <dbReference type="Ensembl" id="ENSOMEP00000007735.1"/>
    </source>
</evidence>
<feature type="region of interest" description="Disordered" evidence="2">
    <location>
        <begin position="289"/>
        <end position="434"/>
    </location>
</feature>
<feature type="domain" description="SWIRM" evidence="3">
    <location>
        <begin position="442"/>
        <end position="479"/>
    </location>
</feature>
<reference evidence="5" key="1">
    <citation type="submission" date="2025-08" db="UniProtKB">
        <authorList>
            <consortium name="Ensembl"/>
        </authorList>
    </citation>
    <scope>IDENTIFICATION</scope>
</reference>
<feature type="compositionally biased region" description="Basic residues" evidence="2">
    <location>
        <begin position="344"/>
        <end position="353"/>
    </location>
</feature>
<keyword evidence="6" id="KW-1185">Reference proteome</keyword>
<dbReference type="PANTHER" id="PTHR15381:SF1">
    <property type="entry name" value="CHONDROITIN SULFATE PROTEOGLYCAN 5"/>
    <property type="match status" value="1"/>
</dbReference>
<dbReference type="PROSITE" id="PS50934">
    <property type="entry name" value="SWIRM"/>
    <property type="match status" value="1"/>
</dbReference>
<sequence length="479" mass="54567">QYCGLHDGDASAVTGCVHWGAGNTDSCLQAKMAVRKKDGGPNVKYFEASDTVSQFDNVRVWLGKNYKKYIQAEPPTNKSLSSLVVQLLQFQEEVFGRHVSNPPLTKLPMKCFLDFKSGGALCHILAAAYKFKSDQGWRRFDFQNPSRMDRNVEMFMTIEKSLVQNNCLSRPVIYLSSDIDPKLLGKLKDIIKRHQGSVTEDKSSSSHVVVPIPASLEEEEWVRPVMKRDKQVLLHWGYFPDSYDTWIPASEVEAAVEDPPSPEKPRKVHAKWILDLDQYNEWMNEEDYEVGESCPKRKRISAKTLTDEVTTPDERRDKKPSSAKKRKRSPSPSPTPPPQESKKKNTKKGYSKRGQREEEQEDLSKDLDETSPVPPSEDGNAAKTSTQLHRRSFESGWNDKNTLSQMFSFRQEEEEGSPSVKGEPVKSSDLHEDNVTEQTHHIIIPSYAAWFDYNSVHAIERRALPEFFNGKNKSKTPEM</sequence>
<dbReference type="OMA" id="RRVHAGW"/>
<dbReference type="GO" id="GO:1902494">
    <property type="term" value="C:catalytic complex"/>
    <property type="evidence" value="ECO:0007669"/>
    <property type="project" value="UniProtKB-ARBA"/>
</dbReference>
<dbReference type="Gene3D" id="3.40.50.10190">
    <property type="entry name" value="BRCT domain"/>
    <property type="match status" value="1"/>
</dbReference>
<organism evidence="5 6">
    <name type="scientific">Oryzias melastigma</name>
    <name type="common">Marine medaka</name>
    <dbReference type="NCBI Taxonomy" id="30732"/>
    <lineage>
        <taxon>Eukaryota</taxon>
        <taxon>Metazoa</taxon>
        <taxon>Chordata</taxon>
        <taxon>Craniata</taxon>
        <taxon>Vertebrata</taxon>
        <taxon>Euteleostomi</taxon>
        <taxon>Actinopterygii</taxon>
        <taxon>Neopterygii</taxon>
        <taxon>Teleostei</taxon>
        <taxon>Neoteleostei</taxon>
        <taxon>Acanthomorphata</taxon>
        <taxon>Ovalentaria</taxon>
        <taxon>Atherinomorphae</taxon>
        <taxon>Beloniformes</taxon>
        <taxon>Adrianichthyidae</taxon>
        <taxon>Oryziinae</taxon>
        <taxon>Oryzias</taxon>
    </lineage>
</organism>
<dbReference type="InterPro" id="IPR036388">
    <property type="entry name" value="WH-like_DNA-bd_sf"/>
</dbReference>
<name>A0A3B3BQI4_ORYME</name>
<dbReference type="PROSITE" id="PS52032">
    <property type="entry name" value="MARR_BRCT_CHROMO"/>
    <property type="match status" value="1"/>
</dbReference>
<feature type="compositionally biased region" description="Basic and acidic residues" evidence="2">
    <location>
        <begin position="354"/>
        <end position="368"/>
    </location>
</feature>
<protein>
    <submittedName>
        <fullName evidence="5">SWI/SNF related BAF chromatin remodeling complex subunit C2</fullName>
    </submittedName>
</protein>
<dbReference type="InterPro" id="IPR049898">
    <property type="entry name" value="MARR_BRCT_CHROMO"/>
</dbReference>
<dbReference type="InterPro" id="IPR036420">
    <property type="entry name" value="BRCT_dom_sf"/>
</dbReference>
<evidence type="ECO:0000256" key="2">
    <source>
        <dbReference type="SAM" id="MobiDB-lite"/>
    </source>
</evidence>
<dbReference type="InterPro" id="IPR000953">
    <property type="entry name" value="Chromo/chromo_shadow_dom"/>
</dbReference>
<dbReference type="InterPro" id="IPR007526">
    <property type="entry name" value="SWIRM"/>
</dbReference>
<comment type="subcellular location">
    <subcellularLocation>
        <location evidence="1">Nucleus</location>
    </subcellularLocation>
</comment>
<feature type="domain" description="Chromo" evidence="4">
    <location>
        <begin position="32"/>
        <end position="302"/>
    </location>
</feature>
<dbReference type="SMART" id="SM00298">
    <property type="entry name" value="CHROMO"/>
    <property type="match status" value="1"/>
</dbReference>
<evidence type="ECO:0000313" key="6">
    <source>
        <dbReference type="Proteomes" id="UP000261560"/>
    </source>
</evidence>
<dbReference type="SUPFAM" id="SSF52113">
    <property type="entry name" value="BRCT domain"/>
    <property type="match status" value="1"/>
</dbReference>
<evidence type="ECO:0000259" key="4">
    <source>
        <dbReference type="PROSITE" id="PS52032"/>
    </source>
</evidence>
<dbReference type="PaxDb" id="30732-ENSOMEP00000007735"/>
<feature type="compositionally biased region" description="Basic and acidic residues" evidence="2">
    <location>
        <begin position="423"/>
        <end position="434"/>
    </location>
</feature>
<evidence type="ECO:0000259" key="3">
    <source>
        <dbReference type="PROSITE" id="PS50934"/>
    </source>
</evidence>
<evidence type="ECO:0000256" key="1">
    <source>
        <dbReference type="ARBA" id="ARBA00004123"/>
    </source>
</evidence>
<proteinExistence type="predicted"/>
<reference evidence="5" key="2">
    <citation type="submission" date="2025-09" db="UniProtKB">
        <authorList>
            <consortium name="Ensembl"/>
        </authorList>
    </citation>
    <scope>IDENTIFICATION</scope>
</reference>
<dbReference type="PANTHER" id="PTHR15381">
    <property type="entry name" value="CHONDROITIN SULFATE PROTEOGLYCAN 5 -RELATED"/>
    <property type="match status" value="1"/>
</dbReference>
<dbReference type="GO" id="GO:0048858">
    <property type="term" value="P:cell projection morphogenesis"/>
    <property type="evidence" value="ECO:0007669"/>
    <property type="project" value="TreeGrafter"/>
</dbReference>
<dbReference type="GeneTree" id="ENSGT00940000155746"/>
<dbReference type="Ensembl" id="ENSOMET00000003627.1">
    <property type="protein sequence ID" value="ENSOMEP00000007735.1"/>
    <property type="gene ID" value="ENSOMEG00000008869.1"/>
</dbReference>
<dbReference type="GO" id="GO:0045202">
    <property type="term" value="C:synapse"/>
    <property type="evidence" value="ECO:0007669"/>
    <property type="project" value="TreeGrafter"/>
</dbReference>